<dbReference type="Proteomes" id="UP000031668">
    <property type="component" value="Unassembled WGS sequence"/>
</dbReference>
<keyword evidence="2" id="KW-1185">Reference proteome</keyword>
<gene>
    <name evidence="1" type="ORF">RF11_07411</name>
</gene>
<evidence type="ECO:0000313" key="2">
    <source>
        <dbReference type="Proteomes" id="UP000031668"/>
    </source>
</evidence>
<sequence>MVIFSPMIRFENYTIQFFSGFSTYPVFRLQHNPHFFFSASQEAITPPFGTSGLNVLSKNKNIELEICSNIFDFFCKITLPHFLRFRSIPNIYPLCFPQYREVEMFKRVLIQKLESFT</sequence>
<protein>
    <submittedName>
        <fullName evidence="1">Uncharacterized protein</fullName>
    </submittedName>
</protein>
<evidence type="ECO:0000313" key="1">
    <source>
        <dbReference type="EMBL" id="KII69529.1"/>
    </source>
</evidence>
<name>A0A0C2IVY7_THEKT</name>
<dbReference type="AlphaFoldDB" id="A0A0C2IVY7"/>
<accession>A0A0C2IVY7</accession>
<comment type="caution">
    <text evidence="1">The sequence shown here is derived from an EMBL/GenBank/DDBJ whole genome shotgun (WGS) entry which is preliminary data.</text>
</comment>
<organism evidence="1 2">
    <name type="scientific">Thelohanellus kitauei</name>
    <name type="common">Myxosporean</name>
    <dbReference type="NCBI Taxonomy" id="669202"/>
    <lineage>
        <taxon>Eukaryota</taxon>
        <taxon>Metazoa</taxon>
        <taxon>Cnidaria</taxon>
        <taxon>Myxozoa</taxon>
        <taxon>Myxosporea</taxon>
        <taxon>Bivalvulida</taxon>
        <taxon>Platysporina</taxon>
        <taxon>Myxobolidae</taxon>
        <taxon>Thelohanellus</taxon>
    </lineage>
</organism>
<proteinExistence type="predicted"/>
<dbReference type="EMBL" id="JWZT01002387">
    <property type="protein sequence ID" value="KII69529.1"/>
    <property type="molecule type" value="Genomic_DNA"/>
</dbReference>
<reference evidence="1 2" key="1">
    <citation type="journal article" date="2014" name="Genome Biol. Evol.">
        <title>The genome of the myxosporean Thelohanellus kitauei shows adaptations to nutrient acquisition within its fish host.</title>
        <authorList>
            <person name="Yang Y."/>
            <person name="Xiong J."/>
            <person name="Zhou Z."/>
            <person name="Huo F."/>
            <person name="Miao W."/>
            <person name="Ran C."/>
            <person name="Liu Y."/>
            <person name="Zhang J."/>
            <person name="Feng J."/>
            <person name="Wang M."/>
            <person name="Wang M."/>
            <person name="Wang L."/>
            <person name="Yao B."/>
        </authorList>
    </citation>
    <scope>NUCLEOTIDE SEQUENCE [LARGE SCALE GENOMIC DNA]</scope>
    <source>
        <strain evidence="1">Wuqing</strain>
    </source>
</reference>